<dbReference type="Gene3D" id="2.30.110.10">
    <property type="entry name" value="Electron Transport, Fmn-binding Protein, Chain A"/>
    <property type="match status" value="1"/>
</dbReference>
<evidence type="ECO:0000313" key="3">
    <source>
        <dbReference type="Proteomes" id="UP000481327"/>
    </source>
</evidence>
<comment type="caution">
    <text evidence="2">The sequence shown here is derived from an EMBL/GenBank/DDBJ whole genome shotgun (WGS) entry which is preliminary data.</text>
</comment>
<dbReference type="SUPFAM" id="SSF50475">
    <property type="entry name" value="FMN-binding split barrel"/>
    <property type="match status" value="1"/>
</dbReference>
<dbReference type="AlphaFoldDB" id="A0A7C9KK13"/>
<dbReference type="InterPro" id="IPR012349">
    <property type="entry name" value="Split_barrel_FMN-bd"/>
</dbReference>
<keyword evidence="3" id="KW-1185">Reference proteome</keyword>
<dbReference type="RefSeq" id="WP_152579177.1">
    <property type="nucleotide sequence ID" value="NZ_JAATJI010000001.1"/>
</dbReference>
<dbReference type="InterPro" id="IPR024624">
    <property type="entry name" value="Pyridox_Oxase_Alr4036_FMN-bd"/>
</dbReference>
<name>A0A7C9KK13_9SPHN</name>
<gene>
    <name evidence="2" type="ORF">F3168_15725</name>
</gene>
<accession>A0A7C9KK13</accession>
<dbReference type="EMBL" id="WIOL01000010">
    <property type="protein sequence ID" value="MQT18700.1"/>
    <property type="molecule type" value="Genomic_DNA"/>
</dbReference>
<dbReference type="GO" id="GO:0010181">
    <property type="term" value="F:FMN binding"/>
    <property type="evidence" value="ECO:0007669"/>
    <property type="project" value="InterPro"/>
</dbReference>
<reference evidence="2 3" key="1">
    <citation type="submission" date="2019-09" db="EMBL/GenBank/DDBJ databases">
        <title>Polymorphobacter sp. isolated from a lake in China.</title>
        <authorList>
            <person name="Liu Z."/>
        </authorList>
    </citation>
    <scope>NUCLEOTIDE SEQUENCE [LARGE SCALE GENOMIC DNA]</scope>
    <source>
        <strain evidence="2 3">D40P</strain>
    </source>
</reference>
<sequence>MTDSLADVLDAAWRLLSDGAGDRRSPVHTPVVTSIGGDGAPDARVMVLRAADRATATLRFHTDARSPKCAALDGARVGVLAYDPAAAVQLRLAGTARVVTTGAEVDAIWATSTPFARRCYLAEAAPGTPLPAPGSGLPAWVEGRKPDEAELLPARPNFALLLVTVTAIDRLHLAQAGHRRARFAAKDGWAGAWVVP</sequence>
<proteinExistence type="predicted"/>
<dbReference type="OrthoDB" id="5120525at2"/>
<protein>
    <submittedName>
        <fullName evidence="2">Flavin-binding protein</fullName>
    </submittedName>
</protein>
<evidence type="ECO:0000259" key="1">
    <source>
        <dbReference type="Pfam" id="PF12766"/>
    </source>
</evidence>
<evidence type="ECO:0000313" key="2">
    <source>
        <dbReference type="EMBL" id="MQT18700.1"/>
    </source>
</evidence>
<organism evidence="2 3">
    <name type="scientific">Sandarakinorhabdus fusca</name>
    <dbReference type="NCBI Taxonomy" id="1439888"/>
    <lineage>
        <taxon>Bacteria</taxon>
        <taxon>Pseudomonadati</taxon>
        <taxon>Pseudomonadota</taxon>
        <taxon>Alphaproteobacteria</taxon>
        <taxon>Sphingomonadales</taxon>
        <taxon>Sphingosinicellaceae</taxon>
        <taxon>Sandarakinorhabdus</taxon>
    </lineage>
</organism>
<feature type="domain" description="Pyridoxamine 5'-phosphate oxidase Alr4036 family FMN-binding" evidence="1">
    <location>
        <begin position="24"/>
        <end position="99"/>
    </location>
</feature>
<dbReference type="Proteomes" id="UP000481327">
    <property type="component" value="Unassembled WGS sequence"/>
</dbReference>
<dbReference type="Pfam" id="PF12766">
    <property type="entry name" value="Pyridox_oxase_2"/>
    <property type="match status" value="1"/>
</dbReference>